<keyword evidence="11" id="KW-1185">Reference proteome</keyword>
<sequence>MIGHSVVIETQIIVCGFLDSKATKLNKSITMMSEVDAGAPQDWKKYQRYSIEVDPDQGDKATFIELGSFKRPHMRAFHMSWWGFFIAFFIWFAISPLLSEIKIDLGLTKQEIWTSSIVSVAGTIAIRLVLGPVCDKFGARIPMAVVLCFASIPTACTGLVNTATGLAVLRLFIGSAGGTFVMCQYWSSCMFSKEVVGTANALVGGWGNLGGGITQLVMGAGLFPLFKWFFDGDASKAWRYVSIIPAIVAFGTGIMIYLISDDSPKGNYSELKKHGQMANISAAASFRQGAFNFNTWILFIQYACCFGVELTMNNAASLYFKDQFDLSTEAAAAISSIFGFMNLFARALGGLMSDKANAYIGMRGRLWAQTICLVAEGLLVIVFAQTNSLGAAIAVMIFFSLFVQAAEGTSYGIVPYIDPPATGSISGIVGAGGNVGAVCFGLGFRNLEYKSAFYVMGLTILGSSLLSCLIFIKGHAGLVCGNDAPKGDAGCAVLAVPVKDSEQTDALNAEEEDPLQYDTCSYT</sequence>
<keyword evidence="8" id="KW-1003">Cell membrane</keyword>
<feature type="transmembrane region" description="Helical" evidence="8">
    <location>
        <begin position="167"/>
        <end position="187"/>
    </location>
</feature>
<dbReference type="NCBIfam" id="TIGR00886">
    <property type="entry name" value="2A0108"/>
    <property type="match status" value="1"/>
</dbReference>
<proteinExistence type="inferred from homology"/>
<feature type="transmembrane region" description="Helical" evidence="8">
    <location>
        <begin position="207"/>
        <end position="226"/>
    </location>
</feature>
<dbReference type="InterPro" id="IPR036259">
    <property type="entry name" value="MFS_trans_sf"/>
</dbReference>
<dbReference type="SUPFAM" id="SSF103473">
    <property type="entry name" value="MFS general substrate transporter"/>
    <property type="match status" value="1"/>
</dbReference>
<dbReference type="PANTHER" id="PTHR23515">
    <property type="entry name" value="HIGH-AFFINITY NITRATE TRANSPORTER 2.3"/>
    <property type="match status" value="1"/>
</dbReference>
<organism evidence="10 11">
    <name type="scientific">Fragilariopsis cylindrus CCMP1102</name>
    <dbReference type="NCBI Taxonomy" id="635003"/>
    <lineage>
        <taxon>Eukaryota</taxon>
        <taxon>Sar</taxon>
        <taxon>Stramenopiles</taxon>
        <taxon>Ochrophyta</taxon>
        <taxon>Bacillariophyta</taxon>
        <taxon>Bacillariophyceae</taxon>
        <taxon>Bacillariophycidae</taxon>
        <taxon>Bacillariales</taxon>
        <taxon>Bacillariaceae</taxon>
        <taxon>Fragilariopsis</taxon>
    </lineage>
</organism>
<dbReference type="GO" id="GO:0015113">
    <property type="term" value="F:nitrite transmembrane transporter activity"/>
    <property type="evidence" value="ECO:0007669"/>
    <property type="project" value="InterPro"/>
</dbReference>
<keyword evidence="6 8" id="KW-0534">Nitrate assimilation</keyword>
<feature type="transmembrane region" description="Helical" evidence="8">
    <location>
        <begin position="370"/>
        <end position="403"/>
    </location>
</feature>
<dbReference type="InterPro" id="IPR004737">
    <property type="entry name" value="NO3_transporter_NarK/NarU-like"/>
</dbReference>
<comment type="similarity">
    <text evidence="2 8">Belongs to the major facilitator superfamily. Nitrate/nitrite porter (TC 2.A.1.8) family.</text>
</comment>
<feature type="transmembrane region" description="Helical" evidence="8">
    <location>
        <begin position="451"/>
        <end position="472"/>
    </location>
</feature>
<dbReference type="GO" id="GO:0042128">
    <property type="term" value="P:nitrate assimilation"/>
    <property type="evidence" value="ECO:0007669"/>
    <property type="project" value="UniProtKB-UniRule"/>
</dbReference>
<feature type="transmembrane region" description="Helical" evidence="8">
    <location>
        <begin position="423"/>
        <end position="444"/>
    </location>
</feature>
<evidence type="ECO:0000256" key="1">
    <source>
        <dbReference type="ARBA" id="ARBA00004141"/>
    </source>
</evidence>
<feature type="transmembrane region" description="Helical" evidence="8">
    <location>
        <begin position="141"/>
        <end position="160"/>
    </location>
</feature>
<feature type="transmembrane region" description="Helical" evidence="8">
    <location>
        <begin position="238"/>
        <end position="259"/>
    </location>
</feature>
<accession>A0A1E7F1R4</accession>
<dbReference type="InParanoid" id="A0A1E7F1R4"/>
<keyword evidence="3 8" id="KW-0813">Transport</keyword>
<dbReference type="Gene3D" id="1.20.1250.20">
    <property type="entry name" value="MFS general substrate transporter like domains"/>
    <property type="match status" value="2"/>
</dbReference>
<comment type="subcellular location">
    <subcellularLocation>
        <location evidence="8">Cell membrane</location>
        <topology evidence="8">Multi-pass membrane protein</topology>
    </subcellularLocation>
    <subcellularLocation>
        <location evidence="1">Membrane</location>
        <topology evidence="1">Multi-pass membrane protein</topology>
    </subcellularLocation>
</comment>
<evidence type="ECO:0000313" key="11">
    <source>
        <dbReference type="Proteomes" id="UP000095751"/>
    </source>
</evidence>
<dbReference type="CDD" id="cd17341">
    <property type="entry name" value="MFS_NRT2_like"/>
    <property type="match status" value="1"/>
</dbReference>
<evidence type="ECO:0000256" key="4">
    <source>
        <dbReference type="ARBA" id="ARBA00022692"/>
    </source>
</evidence>
<keyword evidence="5 8" id="KW-1133">Transmembrane helix</keyword>
<feature type="transmembrane region" description="Helical" evidence="8">
    <location>
        <begin position="111"/>
        <end position="129"/>
    </location>
</feature>
<keyword evidence="4 8" id="KW-0812">Transmembrane</keyword>
<feature type="transmembrane region" description="Helical" evidence="8">
    <location>
        <begin position="330"/>
        <end position="349"/>
    </location>
</feature>
<feature type="transmembrane region" description="Helical" evidence="8">
    <location>
        <begin position="79"/>
        <end position="99"/>
    </location>
</feature>
<evidence type="ECO:0000256" key="3">
    <source>
        <dbReference type="ARBA" id="ARBA00022448"/>
    </source>
</evidence>
<evidence type="ECO:0000256" key="7">
    <source>
        <dbReference type="ARBA" id="ARBA00023136"/>
    </source>
</evidence>
<dbReference type="Pfam" id="PF07690">
    <property type="entry name" value="MFS_1"/>
    <property type="match status" value="1"/>
</dbReference>
<dbReference type="AlphaFoldDB" id="A0A1E7F1R4"/>
<dbReference type="KEGG" id="fcy:FRACYDRAFT_263088"/>
<keyword evidence="7 8" id="KW-0472">Membrane</keyword>
<reference evidence="10 11" key="1">
    <citation type="submission" date="2016-09" db="EMBL/GenBank/DDBJ databases">
        <title>Extensive genetic diversity and differential bi-allelic expression allows diatom success in the polar Southern Ocean.</title>
        <authorList>
            <consortium name="DOE Joint Genome Institute"/>
            <person name="Mock T."/>
            <person name="Otillar R.P."/>
            <person name="Strauss J."/>
            <person name="Dupont C."/>
            <person name="Frickenhaus S."/>
            <person name="Maumus F."/>
            <person name="Mcmullan M."/>
            <person name="Sanges R."/>
            <person name="Schmutz J."/>
            <person name="Toseland A."/>
            <person name="Valas R."/>
            <person name="Veluchamy A."/>
            <person name="Ward B.J."/>
            <person name="Allen A."/>
            <person name="Barry K."/>
            <person name="Falciatore A."/>
            <person name="Ferrante M."/>
            <person name="Fortunato A.E."/>
            <person name="Gloeckner G."/>
            <person name="Gruber A."/>
            <person name="Hipkin R."/>
            <person name="Janech M."/>
            <person name="Kroth P."/>
            <person name="Leese F."/>
            <person name="Lindquist E."/>
            <person name="Lyon B.R."/>
            <person name="Martin J."/>
            <person name="Mayer C."/>
            <person name="Parker M."/>
            <person name="Quesneville H."/>
            <person name="Raymond J."/>
            <person name="Uhlig C."/>
            <person name="Valentin K.U."/>
            <person name="Worden A.Z."/>
            <person name="Armbrust E.V."/>
            <person name="Bowler C."/>
            <person name="Green B."/>
            <person name="Moulton V."/>
            <person name="Van Oosterhout C."/>
            <person name="Grigoriev I."/>
        </authorList>
    </citation>
    <scope>NUCLEOTIDE SEQUENCE [LARGE SCALE GENOMIC DNA]</scope>
    <source>
        <strain evidence="10 11">CCMP1102</strain>
    </source>
</reference>
<dbReference type="Proteomes" id="UP000095751">
    <property type="component" value="Unassembled WGS sequence"/>
</dbReference>
<protein>
    <recommendedName>
        <fullName evidence="8">Nitrate/nitrite transporter</fullName>
    </recommendedName>
</protein>
<evidence type="ECO:0000256" key="2">
    <source>
        <dbReference type="ARBA" id="ARBA00008432"/>
    </source>
</evidence>
<dbReference type="GO" id="GO:0005886">
    <property type="term" value="C:plasma membrane"/>
    <property type="evidence" value="ECO:0007669"/>
    <property type="project" value="UniProtKB-SubCell"/>
</dbReference>
<evidence type="ECO:0000256" key="5">
    <source>
        <dbReference type="ARBA" id="ARBA00022989"/>
    </source>
</evidence>
<evidence type="ECO:0000256" key="8">
    <source>
        <dbReference type="RuleBase" id="RU366033"/>
    </source>
</evidence>
<dbReference type="PROSITE" id="PS50850">
    <property type="entry name" value="MFS"/>
    <property type="match status" value="1"/>
</dbReference>
<evidence type="ECO:0000256" key="6">
    <source>
        <dbReference type="ARBA" id="ARBA00023063"/>
    </source>
</evidence>
<dbReference type="OrthoDB" id="434240at2759"/>
<dbReference type="GO" id="GO:0015112">
    <property type="term" value="F:nitrate transmembrane transporter activity"/>
    <property type="evidence" value="ECO:0007669"/>
    <property type="project" value="UniProtKB-UniRule"/>
</dbReference>
<dbReference type="InterPro" id="IPR020846">
    <property type="entry name" value="MFS_dom"/>
</dbReference>
<evidence type="ECO:0000259" key="9">
    <source>
        <dbReference type="PROSITE" id="PS50850"/>
    </source>
</evidence>
<gene>
    <name evidence="10" type="ORF">FRACYDRAFT_263088</name>
</gene>
<name>A0A1E7F1R4_9STRA</name>
<evidence type="ECO:0000313" key="10">
    <source>
        <dbReference type="EMBL" id="OEU12046.1"/>
    </source>
</evidence>
<feature type="domain" description="Major facilitator superfamily (MFS) profile" evidence="9">
    <location>
        <begin position="76"/>
        <end position="475"/>
    </location>
</feature>
<dbReference type="InterPro" id="IPR044772">
    <property type="entry name" value="NO3_transporter"/>
</dbReference>
<dbReference type="InterPro" id="IPR011701">
    <property type="entry name" value="MFS"/>
</dbReference>
<dbReference type="EMBL" id="KV784365">
    <property type="protein sequence ID" value="OEU12046.1"/>
    <property type="molecule type" value="Genomic_DNA"/>
</dbReference>